<dbReference type="Proteomes" id="UP000243591">
    <property type="component" value="Chromosome"/>
</dbReference>
<dbReference type="CDD" id="cd07762">
    <property type="entry name" value="CYTH-like_Pase_1"/>
    <property type="match status" value="1"/>
</dbReference>
<dbReference type="PIRSF" id="PIRSF012526">
    <property type="entry name" value="CYTH_UCP012526"/>
    <property type="match status" value="1"/>
</dbReference>
<dbReference type="OrthoDB" id="384378at2"/>
<evidence type="ECO:0000313" key="3">
    <source>
        <dbReference type="Proteomes" id="UP000243591"/>
    </source>
</evidence>
<protein>
    <submittedName>
        <fullName evidence="2">CYTH domain-containing protein</fullName>
    </submittedName>
</protein>
<proteinExistence type="predicted"/>
<dbReference type="Pfam" id="PF01928">
    <property type="entry name" value="CYTH"/>
    <property type="match status" value="1"/>
</dbReference>
<dbReference type="EMBL" id="CP023483">
    <property type="protein sequence ID" value="ATF25464.1"/>
    <property type="molecule type" value="Genomic_DNA"/>
</dbReference>
<dbReference type="PROSITE" id="PS51707">
    <property type="entry name" value="CYTH"/>
    <property type="match status" value="1"/>
</dbReference>
<dbReference type="RefSeq" id="WP_081312100.1">
    <property type="nucleotide sequence ID" value="NZ_CBCPIX010000001.1"/>
</dbReference>
<dbReference type="InterPro" id="IPR033469">
    <property type="entry name" value="CYTH-like_dom_sf"/>
</dbReference>
<dbReference type="SUPFAM" id="SSF55154">
    <property type="entry name" value="CYTH-like phosphatases"/>
    <property type="match status" value="1"/>
</dbReference>
<dbReference type="STRING" id="2756.BFR44_00795"/>
<keyword evidence="3" id="KW-1185">Reference proteome</keyword>
<name>A0A291KED7_BROTH</name>
<dbReference type="InterPro" id="IPR009195">
    <property type="entry name" value="Uncharacterised_YjbK"/>
</dbReference>
<dbReference type="AlphaFoldDB" id="A0A291KED7"/>
<reference evidence="2 3" key="1">
    <citation type="submission" date="2017-09" db="EMBL/GenBank/DDBJ databases">
        <title>Complete Genome Sequences of Two Strains of the Meat Spoilage Bacterium Brochothrix thermosphacta Isolated from Ground Chicken.</title>
        <authorList>
            <person name="Paoli G.C."/>
            <person name="Wijey C."/>
            <person name="Chen C.-Y."/>
            <person name="Nguyen L."/>
            <person name="Yan X."/>
            <person name="Irwin P.L."/>
        </authorList>
    </citation>
    <scope>NUCLEOTIDE SEQUENCE [LARGE SCALE GENOMIC DNA]</scope>
    <source>
        <strain evidence="2 3">BI</strain>
    </source>
</reference>
<evidence type="ECO:0000259" key="1">
    <source>
        <dbReference type="PROSITE" id="PS51707"/>
    </source>
</evidence>
<accession>A0A291KED7</accession>
<dbReference type="Gene3D" id="2.40.320.10">
    <property type="entry name" value="Hypothetical Protein Pfu-838710-001"/>
    <property type="match status" value="1"/>
</dbReference>
<dbReference type="KEGG" id="bths:CNY62_03085"/>
<dbReference type="SMART" id="SM01118">
    <property type="entry name" value="CYTH"/>
    <property type="match status" value="1"/>
</dbReference>
<dbReference type="InterPro" id="IPR023577">
    <property type="entry name" value="CYTH_domain"/>
</dbReference>
<sequence length="193" mass="22076">MKEQEIEFKNLLSKDEYAKLIQHFKSVPKKQITQTNIYLDTPDFKLKEKKCGLRIRTFASGNHELTLKTPLPVGLLETTDSLAPSETKDILAGASLPNKEVTATLKSLNIQPQEIVAFGELHTNRVEFPYASGLLVLDHSHYLNKEDYEIEFEVTDAIQGELEFQQLLTQLDIQKRPTLNKVVRFYNTVKNQS</sequence>
<organism evidence="2 3">
    <name type="scientific">Brochothrix thermosphacta</name>
    <name type="common">Microbacterium thermosphactum</name>
    <dbReference type="NCBI Taxonomy" id="2756"/>
    <lineage>
        <taxon>Bacteria</taxon>
        <taxon>Bacillati</taxon>
        <taxon>Bacillota</taxon>
        <taxon>Bacilli</taxon>
        <taxon>Bacillales</taxon>
        <taxon>Listeriaceae</taxon>
        <taxon>Brochothrix</taxon>
    </lineage>
</organism>
<gene>
    <name evidence="2" type="ORF">CNY62_03085</name>
</gene>
<feature type="domain" description="CYTH" evidence="1">
    <location>
        <begin position="3"/>
        <end position="192"/>
    </location>
</feature>
<evidence type="ECO:0000313" key="2">
    <source>
        <dbReference type="EMBL" id="ATF25464.1"/>
    </source>
</evidence>